<keyword evidence="2 5" id="KW-0812">Transmembrane</keyword>
<comment type="subcellular location">
    <subcellularLocation>
        <location evidence="1">Membrane</location>
        <topology evidence="1">Multi-pass membrane protein</topology>
    </subcellularLocation>
</comment>
<keyword evidence="4 5" id="KW-0472">Membrane</keyword>
<dbReference type="EMBL" id="JH767143">
    <property type="protein sequence ID" value="EQC37889.1"/>
    <property type="molecule type" value="Genomic_DNA"/>
</dbReference>
<evidence type="ECO:0000259" key="6">
    <source>
        <dbReference type="PROSITE" id="PS50850"/>
    </source>
</evidence>
<dbReference type="PANTHER" id="PTHR10924">
    <property type="entry name" value="MAJOR FACILITATOR SUPERFAMILY PROTEIN-RELATED"/>
    <property type="match status" value="1"/>
</dbReference>
<dbReference type="eggNOG" id="KOG2563">
    <property type="taxonomic scope" value="Eukaryota"/>
</dbReference>
<dbReference type="InterPro" id="IPR036259">
    <property type="entry name" value="MFS_trans_sf"/>
</dbReference>
<accession>T0QIR5</accession>
<proteinExistence type="predicted"/>
<dbReference type="GO" id="GO:0022857">
    <property type="term" value="F:transmembrane transporter activity"/>
    <property type="evidence" value="ECO:0007669"/>
    <property type="project" value="InterPro"/>
</dbReference>
<keyword evidence="8" id="KW-1185">Reference proteome</keyword>
<dbReference type="PANTHER" id="PTHR10924:SF6">
    <property type="entry name" value="SOLUTE CARRIER FAMILY 49 MEMBER A3"/>
    <property type="match status" value="1"/>
</dbReference>
<protein>
    <recommendedName>
        <fullName evidence="6">Major facilitator superfamily (MFS) profile domain-containing protein</fullName>
    </recommendedName>
</protein>
<feature type="transmembrane region" description="Helical" evidence="5">
    <location>
        <begin position="305"/>
        <end position="325"/>
    </location>
</feature>
<feature type="transmembrane region" description="Helical" evidence="5">
    <location>
        <begin position="59"/>
        <end position="82"/>
    </location>
</feature>
<dbReference type="SUPFAM" id="SSF103473">
    <property type="entry name" value="MFS general substrate transporter"/>
    <property type="match status" value="1"/>
</dbReference>
<feature type="transmembrane region" description="Helical" evidence="5">
    <location>
        <begin position="158"/>
        <end position="179"/>
    </location>
</feature>
<feature type="transmembrane region" description="Helical" evidence="5">
    <location>
        <begin position="24"/>
        <end position="47"/>
    </location>
</feature>
<feature type="transmembrane region" description="Helical" evidence="5">
    <location>
        <begin position="191"/>
        <end position="211"/>
    </location>
</feature>
<dbReference type="Pfam" id="PF07690">
    <property type="entry name" value="MFS_1"/>
    <property type="match status" value="1"/>
</dbReference>
<evidence type="ECO:0000256" key="3">
    <source>
        <dbReference type="ARBA" id="ARBA00022989"/>
    </source>
</evidence>
<evidence type="ECO:0000256" key="4">
    <source>
        <dbReference type="ARBA" id="ARBA00023136"/>
    </source>
</evidence>
<evidence type="ECO:0000256" key="5">
    <source>
        <dbReference type="SAM" id="Phobius"/>
    </source>
</evidence>
<reference evidence="7 8" key="1">
    <citation type="submission" date="2012-04" db="EMBL/GenBank/DDBJ databases">
        <title>The Genome Sequence of Saprolegnia declina VS20.</title>
        <authorList>
            <consortium name="The Broad Institute Genome Sequencing Platform"/>
            <person name="Russ C."/>
            <person name="Nusbaum C."/>
            <person name="Tyler B."/>
            <person name="van West P."/>
            <person name="Dieguez-Uribeondo J."/>
            <person name="de Bruijn I."/>
            <person name="Tripathy S."/>
            <person name="Jiang R."/>
            <person name="Young S.K."/>
            <person name="Zeng Q."/>
            <person name="Gargeya S."/>
            <person name="Fitzgerald M."/>
            <person name="Haas B."/>
            <person name="Abouelleil A."/>
            <person name="Alvarado L."/>
            <person name="Arachchi H.M."/>
            <person name="Berlin A."/>
            <person name="Chapman S.B."/>
            <person name="Goldberg J."/>
            <person name="Griggs A."/>
            <person name="Gujja S."/>
            <person name="Hansen M."/>
            <person name="Howarth C."/>
            <person name="Imamovic A."/>
            <person name="Larimer J."/>
            <person name="McCowen C."/>
            <person name="Montmayeur A."/>
            <person name="Murphy C."/>
            <person name="Neiman D."/>
            <person name="Pearson M."/>
            <person name="Priest M."/>
            <person name="Roberts A."/>
            <person name="Saif S."/>
            <person name="Shea T."/>
            <person name="Sisk P."/>
            <person name="Sykes S."/>
            <person name="Wortman J."/>
            <person name="Nusbaum C."/>
            <person name="Birren B."/>
        </authorList>
    </citation>
    <scope>NUCLEOTIDE SEQUENCE [LARGE SCALE GENOMIC DNA]</scope>
    <source>
        <strain evidence="7 8">VS20</strain>
    </source>
</reference>
<feature type="transmembrane region" description="Helical" evidence="5">
    <location>
        <begin position="121"/>
        <end position="138"/>
    </location>
</feature>
<feature type="domain" description="Major facilitator superfamily (MFS) profile" evidence="6">
    <location>
        <begin position="23"/>
        <end position="451"/>
    </location>
</feature>
<dbReference type="OrthoDB" id="422206at2759"/>
<evidence type="ECO:0000256" key="2">
    <source>
        <dbReference type="ARBA" id="ARBA00022692"/>
    </source>
</evidence>
<keyword evidence="3 5" id="KW-1133">Transmembrane helix</keyword>
<gene>
    <name evidence="7" type="ORF">SDRG_04910</name>
</gene>
<feature type="transmembrane region" description="Helical" evidence="5">
    <location>
        <begin position="337"/>
        <end position="355"/>
    </location>
</feature>
<dbReference type="RefSeq" id="XP_008608822.1">
    <property type="nucleotide sequence ID" value="XM_008610600.1"/>
</dbReference>
<feature type="transmembrane region" description="Helical" evidence="5">
    <location>
        <begin position="88"/>
        <end position="109"/>
    </location>
</feature>
<evidence type="ECO:0000313" key="7">
    <source>
        <dbReference type="EMBL" id="EQC37889.1"/>
    </source>
</evidence>
<dbReference type="GO" id="GO:0016020">
    <property type="term" value="C:membrane"/>
    <property type="evidence" value="ECO:0007669"/>
    <property type="project" value="UniProtKB-SubCell"/>
</dbReference>
<dbReference type="GeneID" id="19945637"/>
<dbReference type="Gene3D" id="1.20.1250.20">
    <property type="entry name" value="MFS general substrate transporter like domains"/>
    <property type="match status" value="2"/>
</dbReference>
<dbReference type="InParanoid" id="T0QIR5"/>
<dbReference type="InterPro" id="IPR020846">
    <property type="entry name" value="MFS_dom"/>
</dbReference>
<organism evidence="7 8">
    <name type="scientific">Saprolegnia diclina (strain VS20)</name>
    <dbReference type="NCBI Taxonomy" id="1156394"/>
    <lineage>
        <taxon>Eukaryota</taxon>
        <taxon>Sar</taxon>
        <taxon>Stramenopiles</taxon>
        <taxon>Oomycota</taxon>
        <taxon>Saprolegniomycetes</taxon>
        <taxon>Saprolegniales</taxon>
        <taxon>Saprolegniaceae</taxon>
        <taxon>Saprolegnia</taxon>
    </lineage>
</organism>
<name>T0QIR5_SAPDV</name>
<sequence>MKDSLVSDTSSLRNDVVHASSYKWLLLLLQCLLSAMNQALCFSYAPISRIADTAWQHEVRSSTLITIFFVVYLPFAFLGSWILDLRGWRVGVLLGAFVQAVGAILRAISSNMTMAFPIAKVFLICGQVMAAIGMPFMVNSPPVLSALWFPPHLRARVTSMGVNSNQLGIVFVYLAAPYLVAGPSDLPKWDLLFAVAATALFLLAWVCFSVPKYPPVIPSASGAYDYRQWVTAFHHPGFSLTVFVFAVAETAGNVVAALLNRLASPQHGFARTTQGAMGAAFILSSVLGGFLVGSCVDASGSHKTAIVVCSLVAGGVLLAFGYVVAAVDVTWHVSGSFALLVAFGFFLGPLHPIAVELGAECAHPTSEATVAALQQLVGNALSALLLPLLSLLQHWLDGNTVLIDADDDDDDDSSSHDGPTVLGEWWQLLATPVGVVSLLLLVAGVIFTQYRGAWKRSQYASVPPLPPHLGI</sequence>
<dbReference type="PROSITE" id="PS50850">
    <property type="entry name" value="MFS"/>
    <property type="match status" value="1"/>
</dbReference>
<dbReference type="InterPro" id="IPR011701">
    <property type="entry name" value="MFS"/>
</dbReference>
<dbReference type="VEuPathDB" id="FungiDB:SDRG_04910"/>
<evidence type="ECO:0000256" key="1">
    <source>
        <dbReference type="ARBA" id="ARBA00004141"/>
    </source>
</evidence>
<feature type="transmembrane region" description="Helical" evidence="5">
    <location>
        <begin position="425"/>
        <end position="447"/>
    </location>
</feature>
<dbReference type="InterPro" id="IPR049680">
    <property type="entry name" value="FLVCR1-2_SLC49-like"/>
</dbReference>
<evidence type="ECO:0000313" key="8">
    <source>
        <dbReference type="Proteomes" id="UP000030762"/>
    </source>
</evidence>
<dbReference type="Proteomes" id="UP000030762">
    <property type="component" value="Unassembled WGS sequence"/>
</dbReference>
<feature type="transmembrane region" description="Helical" evidence="5">
    <location>
        <begin position="275"/>
        <end position="293"/>
    </location>
</feature>
<dbReference type="AlphaFoldDB" id="T0QIR5"/>
<dbReference type="OMA" id="MNAVAFF"/>